<dbReference type="InterPro" id="IPR036148">
    <property type="entry name" value="MmgE/PrpD_sf"/>
</dbReference>
<evidence type="ECO:0000313" key="5">
    <source>
        <dbReference type="Proteomes" id="UP000258309"/>
    </source>
</evidence>
<evidence type="ECO:0000259" key="3">
    <source>
        <dbReference type="Pfam" id="PF19305"/>
    </source>
</evidence>
<feature type="non-terminal residue" evidence="4">
    <location>
        <position position="1"/>
    </location>
</feature>
<dbReference type="PANTHER" id="PTHR16943:SF8">
    <property type="entry name" value="2-METHYLCITRATE DEHYDRATASE"/>
    <property type="match status" value="1"/>
</dbReference>
<dbReference type="OMA" id="AFRMDSM"/>
<dbReference type="InterPro" id="IPR042183">
    <property type="entry name" value="MmgE/PrpD_sf_1"/>
</dbReference>
<reference evidence="4 5" key="1">
    <citation type="submission" date="2018-05" db="EMBL/GenBank/DDBJ databases">
        <title>Draft genome sequence of Scytalidium lignicola DSM 105466, a ubiquitous saprotrophic fungus.</title>
        <authorList>
            <person name="Buettner E."/>
            <person name="Gebauer A.M."/>
            <person name="Hofrichter M."/>
            <person name="Liers C."/>
            <person name="Kellner H."/>
        </authorList>
    </citation>
    <scope>NUCLEOTIDE SEQUENCE [LARGE SCALE GENOMIC DNA]</scope>
    <source>
        <strain evidence="4 5">DSM 105466</strain>
    </source>
</reference>
<dbReference type="Gene3D" id="1.10.4100.10">
    <property type="entry name" value="2-methylcitrate dehydratase PrpD"/>
    <property type="match status" value="1"/>
</dbReference>
<name>A0A3E2H5W1_SCYLI</name>
<keyword evidence="5" id="KW-1185">Reference proteome</keyword>
<gene>
    <name evidence="4" type="ORF">B7463_g7533</name>
</gene>
<feature type="domain" description="MmgE/PrpD N-terminal" evidence="2">
    <location>
        <begin position="28"/>
        <end position="267"/>
    </location>
</feature>
<feature type="non-terminal residue" evidence="4">
    <location>
        <position position="454"/>
    </location>
</feature>
<dbReference type="InterPro" id="IPR045337">
    <property type="entry name" value="MmgE_PrpD_C"/>
</dbReference>
<dbReference type="Proteomes" id="UP000258309">
    <property type="component" value="Unassembled WGS sequence"/>
</dbReference>
<dbReference type="InterPro" id="IPR045336">
    <property type="entry name" value="MmgE_PrpD_N"/>
</dbReference>
<dbReference type="Pfam" id="PF03972">
    <property type="entry name" value="MmgE_PrpD_N"/>
    <property type="match status" value="1"/>
</dbReference>
<dbReference type="PANTHER" id="PTHR16943">
    <property type="entry name" value="2-METHYLCITRATE DEHYDRATASE-RELATED"/>
    <property type="match status" value="1"/>
</dbReference>
<comment type="similarity">
    <text evidence="1">Belongs to the PrpD family.</text>
</comment>
<evidence type="ECO:0000313" key="4">
    <source>
        <dbReference type="EMBL" id="RFU28796.1"/>
    </source>
</evidence>
<protein>
    <recommendedName>
        <fullName evidence="6">2-methylcitrate dehydratase</fullName>
    </recommendedName>
</protein>
<organism evidence="4 5">
    <name type="scientific">Scytalidium lignicola</name>
    <name type="common">Hyphomycete</name>
    <dbReference type="NCBI Taxonomy" id="5539"/>
    <lineage>
        <taxon>Eukaryota</taxon>
        <taxon>Fungi</taxon>
        <taxon>Dikarya</taxon>
        <taxon>Ascomycota</taxon>
        <taxon>Pezizomycotina</taxon>
        <taxon>Leotiomycetes</taxon>
        <taxon>Leotiomycetes incertae sedis</taxon>
        <taxon>Scytalidium</taxon>
    </lineage>
</organism>
<accession>A0A3E2H5W1</accession>
<dbReference type="Pfam" id="PF19305">
    <property type="entry name" value="MmgE_PrpD_C"/>
    <property type="match status" value="1"/>
</dbReference>
<feature type="domain" description="MmgE/PrpD C-terminal" evidence="3">
    <location>
        <begin position="290"/>
        <end position="449"/>
    </location>
</feature>
<sequence>MAVNGNDNVSFRGQNEEDGISNLHVTKAFAEFAANTKFESLPQQAIESLKIFILDYLRNGIRADSYCKSSAPIFKGMEAFCGNSSSGEATIFNKGHGYSPQFAGFMNATYAHSFDFDDTHQAASLHPGVTTFFAALAQAEVSGSDGKQLLTAIAVGYEITCRLGMALGRGAYTRGFHSTSAAGIFGAVATIGNLRGTDAPTMESAFGVAISEASGSMQYLENGAWNNPGLVVHNAFMCLAFAEAGVLSAEKPIEGKFGLLNGYTAKSSPAGLIEGLGQQLTFIDTAVKPYPGCRATHGAIDLAAKIRLSKTLPNNKPAGVKRLTIGVAAEVYALIGEAVENKIHPKNMVDAQFSVYYAFAVASLYGNEKGMGVFDYLTDPEVSNLLDLITVIPDNKINGAAAWLEVEWSDSTKTKDQIHYSRVTGEPSNPVTFEIAKRKFKQLVEPIYVIERVN</sequence>
<evidence type="ECO:0000256" key="1">
    <source>
        <dbReference type="ARBA" id="ARBA00006174"/>
    </source>
</evidence>
<comment type="caution">
    <text evidence="4">The sequence shown here is derived from an EMBL/GenBank/DDBJ whole genome shotgun (WGS) entry which is preliminary data.</text>
</comment>
<dbReference type="STRING" id="5539.A0A3E2H5W1"/>
<proteinExistence type="inferred from homology"/>
<dbReference type="GO" id="GO:0016829">
    <property type="term" value="F:lyase activity"/>
    <property type="evidence" value="ECO:0007669"/>
    <property type="project" value="InterPro"/>
</dbReference>
<dbReference type="SUPFAM" id="SSF103378">
    <property type="entry name" value="2-methylcitrate dehydratase PrpD"/>
    <property type="match status" value="1"/>
</dbReference>
<dbReference type="AlphaFoldDB" id="A0A3E2H5W1"/>
<dbReference type="OrthoDB" id="10267976at2759"/>
<dbReference type="EMBL" id="NCSJ02000150">
    <property type="protein sequence ID" value="RFU28796.1"/>
    <property type="molecule type" value="Genomic_DNA"/>
</dbReference>
<evidence type="ECO:0000259" key="2">
    <source>
        <dbReference type="Pfam" id="PF03972"/>
    </source>
</evidence>
<dbReference type="InterPro" id="IPR005656">
    <property type="entry name" value="MmgE_PrpD"/>
</dbReference>
<evidence type="ECO:0008006" key="6">
    <source>
        <dbReference type="Google" id="ProtNLM"/>
    </source>
</evidence>